<proteinExistence type="predicted"/>
<evidence type="ECO:0000259" key="6">
    <source>
        <dbReference type="Pfam" id="PF21478"/>
    </source>
</evidence>
<dbReference type="InterPro" id="IPR020581">
    <property type="entry name" value="GDC_P"/>
</dbReference>
<evidence type="ECO:0000256" key="2">
    <source>
        <dbReference type="ARBA" id="ARBA00022898"/>
    </source>
</evidence>
<dbReference type="Gene3D" id="3.90.1150.10">
    <property type="entry name" value="Aspartate Aminotransferase, domain 1"/>
    <property type="match status" value="1"/>
</dbReference>
<organism evidence="7">
    <name type="scientific">Uncultured marine euryarchaeote</name>
    <dbReference type="NCBI Taxonomy" id="257466"/>
    <lineage>
        <taxon>Archaea</taxon>
        <taxon>Methanobacteriati</taxon>
        <taxon>Methanobacteriota</taxon>
        <taxon>environmental samples</taxon>
    </lineage>
</organism>
<dbReference type="Pfam" id="PF00266">
    <property type="entry name" value="Aminotran_5"/>
    <property type="match status" value="1"/>
</dbReference>
<accession>A0A1B0Z203</accession>
<keyword evidence="2" id="KW-0663">Pyridoxal phosphate</keyword>
<dbReference type="GO" id="GO:0016594">
    <property type="term" value="F:glycine binding"/>
    <property type="evidence" value="ECO:0007669"/>
    <property type="project" value="TreeGrafter"/>
</dbReference>
<comment type="catalytic activity">
    <reaction evidence="4">
        <text>N(6)-[(R)-lipoyl]-L-lysyl-[glycine-cleavage complex H protein] + glycine + H(+) = N(6)-[(R)-S(8)-aminomethyldihydrolipoyl]-L-lysyl-[glycine-cleavage complex H protein] + CO2</text>
        <dbReference type="Rhea" id="RHEA:24304"/>
        <dbReference type="Rhea" id="RHEA-COMP:10494"/>
        <dbReference type="Rhea" id="RHEA-COMP:10495"/>
        <dbReference type="ChEBI" id="CHEBI:15378"/>
        <dbReference type="ChEBI" id="CHEBI:16526"/>
        <dbReference type="ChEBI" id="CHEBI:57305"/>
        <dbReference type="ChEBI" id="CHEBI:83099"/>
        <dbReference type="ChEBI" id="CHEBI:83143"/>
        <dbReference type="EC" id="1.4.4.2"/>
    </reaction>
</comment>
<dbReference type="InterPro" id="IPR015422">
    <property type="entry name" value="PyrdxlP-dep_Trfase_small"/>
</dbReference>
<dbReference type="EMBL" id="KT997801">
    <property type="protein sequence ID" value="ANO58184.1"/>
    <property type="molecule type" value="Genomic_DNA"/>
</dbReference>
<evidence type="ECO:0000313" key="7">
    <source>
        <dbReference type="EMBL" id="ANO58184.1"/>
    </source>
</evidence>
<name>A0A1B0Z203_UNCAR</name>
<dbReference type="FunFam" id="3.40.640.10:FF:000224">
    <property type="entry name" value="Probable glycine dehydrogenase (decarboxylating) subunit 2"/>
    <property type="match status" value="1"/>
</dbReference>
<dbReference type="SUPFAM" id="SSF53383">
    <property type="entry name" value="PLP-dependent transferases"/>
    <property type="match status" value="1"/>
</dbReference>
<dbReference type="InterPro" id="IPR015421">
    <property type="entry name" value="PyrdxlP-dep_Trfase_major"/>
</dbReference>
<feature type="domain" description="Aminotransferase class V" evidence="5">
    <location>
        <begin position="166"/>
        <end position="254"/>
    </location>
</feature>
<dbReference type="InterPro" id="IPR015424">
    <property type="entry name" value="PyrdxlP-dep_Trfase"/>
</dbReference>
<feature type="domain" description="Glycine dehydrogenase C-terminal" evidence="6">
    <location>
        <begin position="363"/>
        <end position="478"/>
    </location>
</feature>
<dbReference type="GO" id="GO:0005960">
    <property type="term" value="C:glycine cleavage complex"/>
    <property type="evidence" value="ECO:0007669"/>
    <property type="project" value="TreeGrafter"/>
</dbReference>
<dbReference type="NCBIfam" id="NF003346">
    <property type="entry name" value="PRK04366.1"/>
    <property type="match status" value="1"/>
</dbReference>
<dbReference type="Pfam" id="PF21478">
    <property type="entry name" value="GcvP2_C"/>
    <property type="match status" value="1"/>
</dbReference>
<dbReference type="GO" id="GO:0005829">
    <property type="term" value="C:cytosol"/>
    <property type="evidence" value="ECO:0007669"/>
    <property type="project" value="TreeGrafter"/>
</dbReference>
<dbReference type="GO" id="GO:0004375">
    <property type="term" value="F:glycine dehydrogenase (decarboxylating) activity"/>
    <property type="evidence" value="ECO:0007669"/>
    <property type="project" value="UniProtKB-EC"/>
</dbReference>
<dbReference type="GO" id="GO:0030170">
    <property type="term" value="F:pyridoxal phosphate binding"/>
    <property type="evidence" value="ECO:0007669"/>
    <property type="project" value="TreeGrafter"/>
</dbReference>
<evidence type="ECO:0000256" key="1">
    <source>
        <dbReference type="ARBA" id="ARBA00012134"/>
    </source>
</evidence>
<reference evidence="7" key="1">
    <citation type="submission" date="2015-11" db="EMBL/GenBank/DDBJ databases">
        <title>Genomes of Abundant and Widespread Viruses from the Deep Ocean.</title>
        <authorList>
            <person name="Mizuno C.M."/>
            <person name="Ghai R."/>
            <person name="Saghai A."/>
            <person name="Lopez-Garcia P."/>
            <person name="Rodriguez-Valera F."/>
        </authorList>
    </citation>
    <scope>NUCLEOTIDE SEQUENCE</scope>
</reference>
<dbReference type="AlphaFoldDB" id="A0A1B0Z203"/>
<dbReference type="Gene3D" id="6.20.440.10">
    <property type="match status" value="1"/>
</dbReference>
<evidence type="ECO:0000256" key="4">
    <source>
        <dbReference type="ARBA" id="ARBA00049026"/>
    </source>
</evidence>
<dbReference type="PANTHER" id="PTHR11773:SF1">
    <property type="entry name" value="GLYCINE DEHYDROGENASE (DECARBOXYLATING), MITOCHONDRIAL"/>
    <property type="match status" value="1"/>
</dbReference>
<dbReference type="InterPro" id="IPR049316">
    <property type="entry name" value="GDC-P_C"/>
</dbReference>
<dbReference type="GO" id="GO:0019464">
    <property type="term" value="P:glycine decarboxylation via glycine cleavage system"/>
    <property type="evidence" value="ECO:0007669"/>
    <property type="project" value="TreeGrafter"/>
</dbReference>
<protein>
    <recommendedName>
        <fullName evidence="1">glycine dehydrogenase (aminomethyl-transferring)</fullName>
        <ecNumber evidence="1">1.4.4.2</ecNumber>
    </recommendedName>
</protein>
<dbReference type="Gene3D" id="3.40.640.10">
    <property type="entry name" value="Type I PLP-dependent aspartate aminotransferase-like (Major domain)"/>
    <property type="match status" value="1"/>
</dbReference>
<keyword evidence="3" id="KW-0560">Oxidoreductase</keyword>
<evidence type="ECO:0000259" key="5">
    <source>
        <dbReference type="Pfam" id="PF00266"/>
    </source>
</evidence>
<sequence length="507" mass="55486">MGFVYVGGGVVSDLFAFDGAPEAGYAQPAPLLSEEEAIAGIPESIRRKSLPRWPRASEPELVRHYTWLSRRNFGIDTGFYPLGSCTMKHNPRVNEKIVQMAGMNDLHPLAPKSHLQGLMAIFYEMQEMLSHCAGMDSVTLQPVAGAQGEFAAIRCIQEYHRSNGEGSRDKVIVPDSAHGTNPASAAMCGYQIIEIPSNENGRLDLEALRAVVGDDTAAMMVTNPSTLGIFEPEIAEATEIVHNAGGQMYYDGANFNAILGKTSPGLMGFDAVHYNLHKTFSQPHGGGGPGSGPIGVKSHLAQFLPKPLVVREKDEQGLDGWAYSWEDPVNSIGKVQQWHGNSGAVVRAWAFYRRYGRDLEKMSEHAVLNANYLRHRILNPSAEKASKIPAMPIDGAPAKVVKHEFTLSMSPVKDATGVSGKDVAKRLLDYGYMAPTLYFPMIVPECLMIEPTETESKEVLDKFAEDFLTILTEDPELVKTAPHTTDVSRVDEVWAARNLVLRHSLGE</sequence>
<dbReference type="InterPro" id="IPR000192">
    <property type="entry name" value="Aminotrans_V_dom"/>
</dbReference>
<evidence type="ECO:0000256" key="3">
    <source>
        <dbReference type="ARBA" id="ARBA00023002"/>
    </source>
</evidence>
<dbReference type="PANTHER" id="PTHR11773">
    <property type="entry name" value="GLYCINE DEHYDROGENASE, DECARBOXYLATING"/>
    <property type="match status" value="1"/>
</dbReference>
<dbReference type="EC" id="1.4.4.2" evidence="1"/>